<dbReference type="OrthoDB" id="10257567at2759"/>
<dbReference type="InterPro" id="IPR001356">
    <property type="entry name" value="HD"/>
</dbReference>
<dbReference type="FunFam" id="1.10.260.40:FF:000004">
    <property type="entry name" value="Cut-like homeobox 1a"/>
    <property type="match status" value="1"/>
</dbReference>
<dbReference type="GO" id="GO:0005634">
    <property type="term" value="C:nucleus"/>
    <property type="evidence" value="ECO:0007669"/>
    <property type="project" value="UniProtKB-SubCell"/>
</dbReference>
<organism evidence="15 16">
    <name type="scientific">Owenia fusiformis</name>
    <name type="common">Polychaete worm</name>
    <dbReference type="NCBI Taxonomy" id="6347"/>
    <lineage>
        <taxon>Eukaryota</taxon>
        <taxon>Metazoa</taxon>
        <taxon>Spiralia</taxon>
        <taxon>Lophotrochozoa</taxon>
        <taxon>Annelida</taxon>
        <taxon>Polychaeta</taxon>
        <taxon>Sedentaria</taxon>
        <taxon>Canalipalpata</taxon>
        <taxon>Sabellida</taxon>
        <taxon>Oweniida</taxon>
        <taxon>Oweniidae</taxon>
        <taxon>Owenia</taxon>
    </lineage>
</organism>
<gene>
    <name evidence="15" type="ORF">OFUS_LOCUS24806</name>
</gene>
<dbReference type="InterPro" id="IPR017970">
    <property type="entry name" value="Homeobox_CS"/>
</dbReference>
<dbReference type="PANTHER" id="PTHR14043:SF2">
    <property type="entry name" value="HOMEOBOX PROTEIN CUT"/>
    <property type="match status" value="1"/>
</dbReference>
<feature type="compositionally biased region" description="Polar residues" evidence="12">
    <location>
        <begin position="342"/>
        <end position="353"/>
    </location>
</feature>
<feature type="region of interest" description="Disordered" evidence="12">
    <location>
        <begin position="68"/>
        <end position="121"/>
    </location>
</feature>
<evidence type="ECO:0000259" key="13">
    <source>
        <dbReference type="PROSITE" id="PS50071"/>
    </source>
</evidence>
<feature type="region of interest" description="Disordered" evidence="12">
    <location>
        <begin position="339"/>
        <end position="489"/>
    </location>
</feature>
<keyword evidence="7 10" id="KW-0371">Homeobox</keyword>
<feature type="compositionally biased region" description="Low complexity" evidence="12">
    <location>
        <begin position="408"/>
        <end position="422"/>
    </location>
</feature>
<dbReference type="InterPro" id="IPR010982">
    <property type="entry name" value="Lambda_DNA-bd_dom_sf"/>
</dbReference>
<dbReference type="InterPro" id="IPR009057">
    <property type="entry name" value="Homeodomain-like_sf"/>
</dbReference>
<feature type="non-terminal residue" evidence="15">
    <location>
        <position position="549"/>
    </location>
</feature>
<accession>A0A8S4Q4Y5</accession>
<dbReference type="SMART" id="SM01109">
    <property type="entry name" value="CUT"/>
    <property type="match status" value="2"/>
</dbReference>
<evidence type="ECO:0000313" key="15">
    <source>
        <dbReference type="EMBL" id="CAH1800972.1"/>
    </source>
</evidence>
<feature type="compositionally biased region" description="Basic and acidic residues" evidence="12">
    <location>
        <begin position="354"/>
        <end position="363"/>
    </location>
</feature>
<protein>
    <recommendedName>
        <fullName evidence="17">One cut domain family member</fullName>
    </recommendedName>
</protein>
<keyword evidence="9 10" id="KW-0539">Nucleus</keyword>
<dbReference type="PROSITE" id="PS50071">
    <property type="entry name" value="HOMEOBOX_2"/>
    <property type="match status" value="1"/>
</dbReference>
<dbReference type="Gene3D" id="1.10.10.60">
    <property type="entry name" value="Homeodomain-like"/>
    <property type="match status" value="1"/>
</dbReference>
<keyword evidence="6 10" id="KW-0238">DNA-binding</keyword>
<evidence type="ECO:0000256" key="7">
    <source>
        <dbReference type="ARBA" id="ARBA00023155"/>
    </source>
</evidence>
<dbReference type="PANTHER" id="PTHR14043">
    <property type="entry name" value="CCAAT DISPLACEMENT PROTEIN-RELATED"/>
    <property type="match status" value="1"/>
</dbReference>
<evidence type="ECO:0000256" key="12">
    <source>
        <dbReference type="SAM" id="MobiDB-lite"/>
    </source>
</evidence>
<evidence type="ECO:0000313" key="16">
    <source>
        <dbReference type="Proteomes" id="UP000749559"/>
    </source>
</evidence>
<sequence length="549" mass="61953">ISQRLFGENILGLSQGSVSDLLARPKPWNMLTQKGREPFIRMQLFLEDQESIPKLVSNQYKISPDKLMRNNSFSLPTPTQDPDSPQDLSNHKSSSKPSTPSIVEPVKRERQPSIANSDSSDPAFKPSVFEVAAMTAELDTLAITSKVREVLQFHNLGQKLFGEAILGLSQGSVSELLSKPKPWPMLSLKGREPFIKMHMWLTDPHNIDRLRLYQTELRAHRSRKRSSDDSIDFSPSNNKKQRVFFTEEQKDSLRQAYNSDPYPNQTTIEVLAAQLGVTPKTVINWFHNHRMRAKQQIHITNGVKVESNDESNCSDSVTSERSFPMEPTQWMFPTFEAVPSGRLSQNSSISDTPTDLRVKHNDTPDALISTPQGMNLPVDLKPPTGVNKRKSSHPQWVFQGLSLDRSITDTTDSPDSTSTSPPEHTANSNNENDSTKEVLLNDDTVSNHGDQLTTNIQDSHNNNKDDKAPESVNSGSMVNGDCEDSDNEQSIERMEFSNKSNQGGNPLIEKMQKRLDTNEIIWDEVNREENIEKLQNNIQTAETEEDWEF</sequence>
<evidence type="ECO:0000256" key="9">
    <source>
        <dbReference type="ARBA" id="ARBA00023242"/>
    </source>
</evidence>
<dbReference type="GO" id="GO:0000977">
    <property type="term" value="F:RNA polymerase II transcription regulatory region sequence-specific DNA binding"/>
    <property type="evidence" value="ECO:0007669"/>
    <property type="project" value="TreeGrafter"/>
</dbReference>
<dbReference type="SUPFAM" id="SSF46689">
    <property type="entry name" value="Homeodomain-like"/>
    <property type="match status" value="1"/>
</dbReference>
<proteinExistence type="inferred from homology"/>
<evidence type="ECO:0000256" key="2">
    <source>
        <dbReference type="ARBA" id="ARBA00008190"/>
    </source>
</evidence>
<keyword evidence="8" id="KW-0804">Transcription</keyword>
<feature type="compositionally biased region" description="Polar residues" evidence="12">
    <location>
        <begin position="443"/>
        <end position="460"/>
    </location>
</feature>
<dbReference type="Pfam" id="PF02376">
    <property type="entry name" value="CUT"/>
    <property type="match status" value="2"/>
</dbReference>
<feature type="compositionally biased region" description="Low complexity" evidence="12">
    <location>
        <begin position="74"/>
        <end position="88"/>
    </location>
</feature>
<evidence type="ECO:0000256" key="4">
    <source>
        <dbReference type="ARBA" id="ARBA00023015"/>
    </source>
</evidence>
<reference evidence="15" key="1">
    <citation type="submission" date="2022-03" db="EMBL/GenBank/DDBJ databases">
        <authorList>
            <person name="Martin C."/>
        </authorList>
    </citation>
    <scope>NUCLEOTIDE SEQUENCE</scope>
</reference>
<evidence type="ECO:0000256" key="6">
    <source>
        <dbReference type="ARBA" id="ARBA00023125"/>
    </source>
</evidence>
<dbReference type="AlphaFoldDB" id="A0A8S4Q4Y5"/>
<dbReference type="SMART" id="SM00389">
    <property type="entry name" value="HOX"/>
    <property type="match status" value="1"/>
</dbReference>
<evidence type="ECO:0000256" key="1">
    <source>
        <dbReference type="ARBA" id="ARBA00004123"/>
    </source>
</evidence>
<keyword evidence="3" id="KW-0677">Repeat</keyword>
<feature type="compositionally biased region" description="Polar residues" evidence="12">
    <location>
        <begin position="91"/>
        <end position="101"/>
    </location>
</feature>
<comment type="caution">
    <text evidence="15">The sequence shown here is derived from an EMBL/GenBank/DDBJ whole genome shotgun (WGS) entry which is preliminary data.</text>
</comment>
<dbReference type="InterPro" id="IPR003350">
    <property type="entry name" value="CUT_dom"/>
</dbReference>
<keyword evidence="16" id="KW-1185">Reference proteome</keyword>
<dbReference type="SUPFAM" id="SSF47413">
    <property type="entry name" value="lambda repressor-like DNA-binding domains"/>
    <property type="match status" value="2"/>
</dbReference>
<feature type="domain" description="Homeobox" evidence="13">
    <location>
        <begin position="236"/>
        <end position="296"/>
    </location>
</feature>
<dbReference type="EMBL" id="CAIIXF020000012">
    <property type="protein sequence ID" value="CAH1800972.1"/>
    <property type="molecule type" value="Genomic_DNA"/>
</dbReference>
<evidence type="ECO:0000256" key="11">
    <source>
        <dbReference type="RuleBase" id="RU000682"/>
    </source>
</evidence>
<dbReference type="CDD" id="cd00086">
    <property type="entry name" value="homeodomain"/>
    <property type="match status" value="1"/>
</dbReference>
<evidence type="ECO:0000256" key="8">
    <source>
        <dbReference type="ARBA" id="ARBA00023163"/>
    </source>
</evidence>
<feature type="domain" description="CUT" evidence="14">
    <location>
        <begin position="1"/>
        <end position="61"/>
    </location>
</feature>
<feature type="domain" description="CUT" evidence="14">
    <location>
        <begin position="129"/>
        <end position="216"/>
    </location>
</feature>
<dbReference type="PROSITE" id="PS51042">
    <property type="entry name" value="CUT"/>
    <property type="match status" value="2"/>
</dbReference>
<dbReference type="GO" id="GO:0000981">
    <property type="term" value="F:DNA-binding transcription factor activity, RNA polymerase II-specific"/>
    <property type="evidence" value="ECO:0007669"/>
    <property type="project" value="InterPro"/>
</dbReference>
<dbReference type="PROSITE" id="PS00027">
    <property type="entry name" value="HOMEOBOX_1"/>
    <property type="match status" value="1"/>
</dbReference>
<evidence type="ECO:0000259" key="14">
    <source>
        <dbReference type="PROSITE" id="PS51042"/>
    </source>
</evidence>
<evidence type="ECO:0000256" key="3">
    <source>
        <dbReference type="ARBA" id="ARBA00022737"/>
    </source>
</evidence>
<name>A0A8S4Q4Y5_OWEFU</name>
<evidence type="ECO:0008006" key="17">
    <source>
        <dbReference type="Google" id="ProtNLM"/>
    </source>
</evidence>
<comment type="similarity">
    <text evidence="2">Belongs to the CUT homeobox family.</text>
</comment>
<evidence type="ECO:0000256" key="5">
    <source>
        <dbReference type="ARBA" id="ARBA00023054"/>
    </source>
</evidence>
<dbReference type="Gene3D" id="1.10.260.40">
    <property type="entry name" value="lambda repressor-like DNA-binding domains"/>
    <property type="match status" value="2"/>
</dbReference>
<evidence type="ECO:0000256" key="10">
    <source>
        <dbReference type="PROSITE-ProRule" id="PRU00108"/>
    </source>
</evidence>
<keyword evidence="4" id="KW-0805">Transcription regulation</keyword>
<keyword evidence="5" id="KW-0175">Coiled coil</keyword>
<comment type="subcellular location">
    <subcellularLocation>
        <location evidence="1 10 11">Nucleus</location>
    </subcellularLocation>
</comment>
<dbReference type="Proteomes" id="UP000749559">
    <property type="component" value="Unassembled WGS sequence"/>
</dbReference>
<feature type="DNA-binding region" description="Homeobox" evidence="10">
    <location>
        <begin position="238"/>
        <end position="297"/>
    </location>
</feature>
<dbReference type="Pfam" id="PF00046">
    <property type="entry name" value="Homeodomain"/>
    <property type="match status" value="1"/>
</dbReference>